<keyword evidence="2" id="KW-1185">Reference proteome</keyword>
<evidence type="ECO:0000313" key="1">
    <source>
        <dbReference type="EMBL" id="BBL61013.1"/>
    </source>
</evidence>
<sequence>MFLRKDISASRKKQYINVLSEIYDITNKTPSQLICEAKEEEQPYIVNGLPRIRDINDRKITDLGKEVLEHI</sequence>
<organism evidence="1 2">
    <name type="scientific">Methanobrevibacter arboriphilus</name>
    <dbReference type="NCBI Taxonomy" id="39441"/>
    <lineage>
        <taxon>Archaea</taxon>
        <taxon>Methanobacteriati</taxon>
        <taxon>Methanobacteriota</taxon>
        <taxon>Methanomada group</taxon>
        <taxon>Methanobacteria</taxon>
        <taxon>Methanobacteriales</taxon>
        <taxon>Methanobacteriaceae</taxon>
        <taxon>Methanobrevibacter</taxon>
    </lineage>
</organism>
<name>A0ACA8R258_METAZ</name>
<evidence type="ECO:0000313" key="2">
    <source>
        <dbReference type="Proteomes" id="UP000825015"/>
    </source>
</evidence>
<protein>
    <submittedName>
        <fullName evidence="1">Uncharacterized protein</fullName>
    </submittedName>
</protein>
<reference evidence="1" key="1">
    <citation type="submission" date="2019-06" db="EMBL/GenBank/DDBJ databases">
        <title>Complete genome sequence of Methanobrevibacter arboriphilus strain SA.</title>
        <authorList>
            <person name="Asakawa S."/>
        </authorList>
    </citation>
    <scope>NUCLEOTIDE SEQUENCE</scope>
    <source>
        <strain evidence="1">SA</strain>
    </source>
</reference>
<gene>
    <name evidence="1" type="ORF">MarbSA_00530</name>
</gene>
<proteinExistence type="predicted"/>
<dbReference type="EMBL" id="AP019779">
    <property type="protein sequence ID" value="BBL61013.1"/>
    <property type="molecule type" value="Genomic_DNA"/>
</dbReference>
<dbReference type="Proteomes" id="UP000825015">
    <property type="component" value="Chromosome"/>
</dbReference>
<accession>A0ACA8R258</accession>